<dbReference type="RefSeq" id="WP_369344415.1">
    <property type="nucleotide sequence ID" value="NZ_CP129674.1"/>
</dbReference>
<feature type="transmembrane region" description="Helical" evidence="7">
    <location>
        <begin position="100"/>
        <end position="119"/>
    </location>
</feature>
<keyword evidence="4 7" id="KW-0812">Transmembrane</keyword>
<evidence type="ECO:0000256" key="1">
    <source>
        <dbReference type="ARBA" id="ARBA00004651"/>
    </source>
</evidence>
<dbReference type="AlphaFoldDB" id="A0AB39U7E5"/>
<feature type="transmembrane region" description="Helical" evidence="7">
    <location>
        <begin position="155"/>
        <end position="176"/>
    </location>
</feature>
<feature type="transmembrane region" description="Helical" evidence="7">
    <location>
        <begin position="247"/>
        <end position="267"/>
    </location>
</feature>
<comment type="similarity">
    <text evidence="2">Belongs to the EamA transporter family.</text>
</comment>
<feature type="transmembrane region" description="Helical" evidence="7">
    <location>
        <begin position="279"/>
        <end position="297"/>
    </location>
</feature>
<evidence type="ECO:0000256" key="2">
    <source>
        <dbReference type="ARBA" id="ARBA00007362"/>
    </source>
</evidence>
<dbReference type="InterPro" id="IPR037185">
    <property type="entry name" value="EmrE-like"/>
</dbReference>
<evidence type="ECO:0000256" key="4">
    <source>
        <dbReference type="ARBA" id="ARBA00022692"/>
    </source>
</evidence>
<dbReference type="InterPro" id="IPR051258">
    <property type="entry name" value="Diverse_Substrate_Transporter"/>
</dbReference>
<feature type="transmembrane region" description="Helical" evidence="7">
    <location>
        <begin position="303"/>
        <end position="321"/>
    </location>
</feature>
<dbReference type="InterPro" id="IPR000620">
    <property type="entry name" value="EamA_dom"/>
</dbReference>
<feature type="domain" description="EamA" evidence="8">
    <location>
        <begin position="44"/>
        <end position="170"/>
    </location>
</feature>
<sequence>MQAKQTAPLSTSETTADRGSDKAYSCAQHHSSVFGRFSGVIPHVMLLGAAAIWGSTYAVSKSAMEVISPQWLLAIRTLLGALILGLVCRHRLHAVCNRRTMMMAVGVAVVYYIAFLAQMKGLTLISPGRSAFLSALYCVIIPLIQWGMRHRAPGLHHIVAAVLCLIGVGCVAHDSAAAGSGMSVLGDALTIACAVAFAVYFYALGSLSATIDAMALTFVIFLVSGVLFLIGALFTEPFPTHIAQQHTWIAVLYLVCAAVGAQVLQNLGLARTSAMEASIVLSTDTVFALVISVIWFAERPSGIALIGFACIFLAVLLAVTMERFVRN</sequence>
<dbReference type="PANTHER" id="PTHR42920">
    <property type="entry name" value="OS03G0707200 PROTEIN-RELATED"/>
    <property type="match status" value="1"/>
</dbReference>
<feature type="transmembrane region" description="Helical" evidence="7">
    <location>
        <begin position="131"/>
        <end position="148"/>
    </location>
</feature>
<evidence type="ECO:0000259" key="8">
    <source>
        <dbReference type="Pfam" id="PF00892"/>
    </source>
</evidence>
<dbReference type="GO" id="GO:0005886">
    <property type="term" value="C:plasma membrane"/>
    <property type="evidence" value="ECO:0007669"/>
    <property type="project" value="UniProtKB-SubCell"/>
</dbReference>
<dbReference type="KEGG" id="baqk:QN215_01660"/>
<feature type="transmembrane region" description="Helical" evidence="7">
    <location>
        <begin position="40"/>
        <end position="59"/>
    </location>
</feature>
<evidence type="ECO:0000256" key="5">
    <source>
        <dbReference type="ARBA" id="ARBA00022989"/>
    </source>
</evidence>
<accession>A0AB39U7E5</accession>
<protein>
    <submittedName>
        <fullName evidence="9">DMT family transporter</fullName>
    </submittedName>
</protein>
<feature type="transmembrane region" description="Helical" evidence="7">
    <location>
        <begin position="182"/>
        <end position="203"/>
    </location>
</feature>
<feature type="domain" description="EamA" evidence="8">
    <location>
        <begin position="185"/>
        <end position="319"/>
    </location>
</feature>
<dbReference type="PANTHER" id="PTHR42920:SF5">
    <property type="entry name" value="EAMA DOMAIN-CONTAINING PROTEIN"/>
    <property type="match status" value="1"/>
</dbReference>
<evidence type="ECO:0000256" key="6">
    <source>
        <dbReference type="ARBA" id="ARBA00023136"/>
    </source>
</evidence>
<comment type="subcellular location">
    <subcellularLocation>
        <location evidence="1">Cell membrane</location>
        <topology evidence="1">Multi-pass membrane protein</topology>
    </subcellularLocation>
</comment>
<keyword evidence="3" id="KW-1003">Cell membrane</keyword>
<dbReference type="Pfam" id="PF00892">
    <property type="entry name" value="EamA"/>
    <property type="match status" value="2"/>
</dbReference>
<name>A0AB39U7E5_9BIFI</name>
<evidence type="ECO:0000256" key="3">
    <source>
        <dbReference type="ARBA" id="ARBA00022475"/>
    </source>
</evidence>
<evidence type="ECO:0000256" key="7">
    <source>
        <dbReference type="SAM" id="Phobius"/>
    </source>
</evidence>
<feature type="transmembrane region" description="Helical" evidence="7">
    <location>
        <begin position="215"/>
        <end position="235"/>
    </location>
</feature>
<keyword evidence="5 7" id="KW-1133">Transmembrane helix</keyword>
<dbReference type="EMBL" id="CP129674">
    <property type="protein sequence ID" value="XDS44868.1"/>
    <property type="molecule type" value="Genomic_DNA"/>
</dbReference>
<proteinExistence type="inferred from homology"/>
<organism evidence="9">
    <name type="scientific">Bifidobacterium aquikefiricola</name>
    <dbReference type="NCBI Taxonomy" id="3059038"/>
    <lineage>
        <taxon>Bacteria</taxon>
        <taxon>Bacillati</taxon>
        <taxon>Actinomycetota</taxon>
        <taxon>Actinomycetes</taxon>
        <taxon>Bifidobacteriales</taxon>
        <taxon>Bifidobacteriaceae</taxon>
        <taxon>Bifidobacterium</taxon>
    </lineage>
</organism>
<feature type="transmembrane region" description="Helical" evidence="7">
    <location>
        <begin position="71"/>
        <end position="88"/>
    </location>
</feature>
<evidence type="ECO:0000313" key="9">
    <source>
        <dbReference type="EMBL" id="XDS44868.1"/>
    </source>
</evidence>
<keyword evidence="6 7" id="KW-0472">Membrane</keyword>
<gene>
    <name evidence="9" type="ORF">QN215_01660</name>
</gene>
<reference evidence="9" key="1">
    <citation type="submission" date="2023-07" db="EMBL/GenBank/DDBJ databases">
        <title>Bifidobacterium aquikefiriaerophilum sp. nov. and Bifidobacterium eccum sp. nov., isolated from water kefir.</title>
        <authorList>
            <person name="Breselge S."/>
            <person name="Bellassi P."/>
            <person name="Barcenilla C."/>
            <person name="Alvarez-Ordonez A."/>
            <person name="Morelli L."/>
            <person name="Cotter P.D."/>
        </authorList>
    </citation>
    <scope>NUCLEOTIDE SEQUENCE</scope>
    <source>
        <strain evidence="9">WK041_4_12</strain>
    </source>
</reference>
<dbReference type="SUPFAM" id="SSF103481">
    <property type="entry name" value="Multidrug resistance efflux transporter EmrE"/>
    <property type="match status" value="2"/>
</dbReference>